<dbReference type="Proteomes" id="UP000525987">
    <property type="component" value="Unassembled WGS sequence"/>
</dbReference>
<organism evidence="3 4">
    <name type="scientific">Halomonas organivorans</name>
    <dbReference type="NCBI Taxonomy" id="257772"/>
    <lineage>
        <taxon>Bacteria</taxon>
        <taxon>Pseudomonadati</taxon>
        <taxon>Pseudomonadota</taxon>
        <taxon>Gammaproteobacteria</taxon>
        <taxon>Oceanospirillales</taxon>
        <taxon>Halomonadaceae</taxon>
        <taxon>Halomonas</taxon>
    </lineage>
</organism>
<evidence type="ECO:0000313" key="4">
    <source>
        <dbReference type="Proteomes" id="UP000525987"/>
    </source>
</evidence>
<evidence type="ECO:0000256" key="1">
    <source>
        <dbReference type="SAM" id="MobiDB-lite"/>
    </source>
</evidence>
<accession>A0A7W5BWP5</accession>
<name>A0A7W5BWP5_9GAMM</name>
<sequence length="134" mass="14513">MAFKPGQSGNPKGRPRGRPDRRTAWRNELEPKGKALVTKAVEMALSGDAQALRLCLERLTPAYKPQAEPVRFELKGETLTEKADSVLTAIAAGDLDPATGKELIAAIAGLVKVQEVDEIVRRLEALEGERNADP</sequence>
<dbReference type="RefSeq" id="WP_183386624.1">
    <property type="nucleotide sequence ID" value="NZ_JACHXM010000003.1"/>
</dbReference>
<dbReference type="Pfam" id="PF18932">
    <property type="entry name" value="DUF5681"/>
    <property type="match status" value="1"/>
</dbReference>
<feature type="compositionally biased region" description="Basic and acidic residues" evidence="1">
    <location>
        <begin position="17"/>
        <end position="29"/>
    </location>
</feature>
<dbReference type="InterPro" id="IPR043736">
    <property type="entry name" value="DUF5681"/>
</dbReference>
<proteinExistence type="predicted"/>
<evidence type="ECO:0000259" key="2">
    <source>
        <dbReference type="Pfam" id="PF18932"/>
    </source>
</evidence>
<keyword evidence="4" id="KW-1185">Reference proteome</keyword>
<evidence type="ECO:0000313" key="3">
    <source>
        <dbReference type="EMBL" id="MBB3140214.1"/>
    </source>
</evidence>
<feature type="region of interest" description="Disordered" evidence="1">
    <location>
        <begin position="1"/>
        <end position="29"/>
    </location>
</feature>
<gene>
    <name evidence="3" type="ORF">FHR96_001066</name>
</gene>
<feature type="domain" description="DUF5681" evidence="2">
    <location>
        <begin position="3"/>
        <end position="61"/>
    </location>
</feature>
<protein>
    <recommendedName>
        <fullName evidence="2">DUF5681 domain-containing protein</fullName>
    </recommendedName>
</protein>
<comment type="caution">
    <text evidence="3">The sequence shown here is derived from an EMBL/GenBank/DDBJ whole genome shotgun (WGS) entry which is preliminary data.</text>
</comment>
<dbReference type="EMBL" id="JACHXM010000003">
    <property type="protein sequence ID" value="MBB3140214.1"/>
    <property type="molecule type" value="Genomic_DNA"/>
</dbReference>
<dbReference type="AlphaFoldDB" id="A0A7W5BWP5"/>
<reference evidence="3 4" key="1">
    <citation type="submission" date="2020-08" db="EMBL/GenBank/DDBJ databases">
        <title>Genomic Encyclopedia of Type Strains, Phase III (KMG-III): the genomes of soil and plant-associated and newly described type strains.</title>
        <authorList>
            <person name="Whitman W."/>
        </authorList>
    </citation>
    <scope>NUCLEOTIDE SEQUENCE [LARGE SCALE GENOMIC DNA]</scope>
    <source>
        <strain evidence="3 4">CECT 5995</strain>
    </source>
</reference>